<gene>
    <name evidence="2" type="ORF">Sradi_2030200</name>
</gene>
<dbReference type="PANTHER" id="PTHR31549:SF289">
    <property type="match status" value="1"/>
</dbReference>
<feature type="transmembrane region" description="Helical" evidence="1">
    <location>
        <begin position="472"/>
        <end position="495"/>
    </location>
</feature>
<dbReference type="Pfam" id="PF03140">
    <property type="entry name" value="DUF247"/>
    <property type="match status" value="1"/>
</dbReference>
<reference evidence="2" key="2">
    <citation type="journal article" date="2024" name="Plant">
        <title>Genomic evolution and insights into agronomic trait innovations of Sesamum species.</title>
        <authorList>
            <person name="Miao H."/>
            <person name="Wang L."/>
            <person name="Qu L."/>
            <person name="Liu H."/>
            <person name="Sun Y."/>
            <person name="Le M."/>
            <person name="Wang Q."/>
            <person name="Wei S."/>
            <person name="Zheng Y."/>
            <person name="Lin W."/>
            <person name="Duan Y."/>
            <person name="Cao H."/>
            <person name="Xiong S."/>
            <person name="Wang X."/>
            <person name="Wei L."/>
            <person name="Li C."/>
            <person name="Ma Q."/>
            <person name="Ju M."/>
            <person name="Zhao R."/>
            <person name="Li G."/>
            <person name="Mu C."/>
            <person name="Tian Q."/>
            <person name="Mei H."/>
            <person name="Zhang T."/>
            <person name="Gao T."/>
            <person name="Zhang H."/>
        </authorList>
    </citation>
    <scope>NUCLEOTIDE SEQUENCE</scope>
    <source>
        <strain evidence="2">G02</strain>
    </source>
</reference>
<reference evidence="2" key="1">
    <citation type="submission" date="2020-06" db="EMBL/GenBank/DDBJ databases">
        <authorList>
            <person name="Li T."/>
            <person name="Hu X."/>
            <person name="Zhang T."/>
            <person name="Song X."/>
            <person name="Zhang H."/>
            <person name="Dai N."/>
            <person name="Sheng W."/>
            <person name="Hou X."/>
            <person name="Wei L."/>
        </authorList>
    </citation>
    <scope>NUCLEOTIDE SEQUENCE</scope>
    <source>
        <strain evidence="2">G02</strain>
        <tissue evidence="2">Leaf</tissue>
    </source>
</reference>
<name>A0AAW2THF4_SESRA</name>
<dbReference type="AlphaFoldDB" id="A0AAW2THF4"/>
<sequence length="502" mass="56997">MSSNSMLSSLTSEKRWVIEMCKTFPREHVVDIDFDTPPCVFRVPESLTQAKPHAYAPQRVGLGPYHHLRPDLYAMQRKKLAAVTKSLNAEQLQNFQLAVEVLMQWEPHLRACYDQYLDLDPMTLAWIVAIDAVYLLQFMRNYPGKRSAEDGASATQEPAMESLVGDVLMLENQIPLGLLKEVGRVLQISPGGDDNNALFEEYRAFCCKVSPLELDKRKWVLLDMGRGHLLHVLYVLIISSSKDQESGFYKTFTSESAVIDNLKTCVDIATAGGLPGAAIVQQHLSFLGKVPWERILALFKTGDPDEQNHLVEEIDIPSVSQLKEIAGITFELTQGGIRDVKYDEMEKKFYLPVINLNSNSEVILRNLVAYEAAIFTPGSTLKFAEYVDLMCGIIDTPKDVEILREAKIIKSDLSDTEIACIFNRMRKTTGKNENGSTNIEKAIDRVNEQFDNIRRVKVYRFIKKHVYTSWKFLTFLTTVLVLMLLTLQAFCDVYGCGRRWFK</sequence>
<keyword evidence="1" id="KW-0472">Membrane</keyword>
<keyword evidence="1" id="KW-0812">Transmembrane</keyword>
<dbReference type="InterPro" id="IPR004158">
    <property type="entry name" value="DUF247_pln"/>
</dbReference>
<proteinExistence type="predicted"/>
<dbReference type="PANTHER" id="PTHR31549">
    <property type="entry name" value="PROTEIN, PUTATIVE (DUF247)-RELATED-RELATED"/>
    <property type="match status" value="1"/>
</dbReference>
<comment type="caution">
    <text evidence="2">The sequence shown here is derived from an EMBL/GenBank/DDBJ whole genome shotgun (WGS) entry which is preliminary data.</text>
</comment>
<accession>A0AAW2THF4</accession>
<dbReference type="EMBL" id="JACGWJ010000008">
    <property type="protein sequence ID" value="KAL0403894.1"/>
    <property type="molecule type" value="Genomic_DNA"/>
</dbReference>
<protein>
    <submittedName>
        <fullName evidence="2">Uncharacterized protein</fullName>
    </submittedName>
</protein>
<keyword evidence="1" id="KW-1133">Transmembrane helix</keyword>
<organism evidence="2">
    <name type="scientific">Sesamum radiatum</name>
    <name type="common">Black benniseed</name>
    <dbReference type="NCBI Taxonomy" id="300843"/>
    <lineage>
        <taxon>Eukaryota</taxon>
        <taxon>Viridiplantae</taxon>
        <taxon>Streptophyta</taxon>
        <taxon>Embryophyta</taxon>
        <taxon>Tracheophyta</taxon>
        <taxon>Spermatophyta</taxon>
        <taxon>Magnoliopsida</taxon>
        <taxon>eudicotyledons</taxon>
        <taxon>Gunneridae</taxon>
        <taxon>Pentapetalae</taxon>
        <taxon>asterids</taxon>
        <taxon>lamiids</taxon>
        <taxon>Lamiales</taxon>
        <taxon>Pedaliaceae</taxon>
        <taxon>Sesamum</taxon>
    </lineage>
</organism>
<evidence type="ECO:0000313" key="2">
    <source>
        <dbReference type="EMBL" id="KAL0403894.1"/>
    </source>
</evidence>
<evidence type="ECO:0000256" key="1">
    <source>
        <dbReference type="SAM" id="Phobius"/>
    </source>
</evidence>